<evidence type="ECO:0000256" key="4">
    <source>
        <dbReference type="ARBA" id="ARBA00022786"/>
    </source>
</evidence>
<dbReference type="Proteomes" id="UP000095280">
    <property type="component" value="Unplaced"/>
</dbReference>
<dbReference type="Gene3D" id="3.90.70.40">
    <property type="match status" value="1"/>
</dbReference>
<evidence type="ECO:0000256" key="5">
    <source>
        <dbReference type="ARBA" id="ARBA00022801"/>
    </source>
</evidence>
<evidence type="ECO:0000259" key="7">
    <source>
        <dbReference type="PROSITE" id="PS50957"/>
    </source>
</evidence>
<name>A0A1I8GUJ3_9PLAT</name>
<dbReference type="AlphaFoldDB" id="A0A1I8GUJ3"/>
<feature type="active site" evidence="6">
    <location>
        <position position="121"/>
    </location>
</feature>
<dbReference type="InterPro" id="IPR006155">
    <property type="entry name" value="Josephin"/>
</dbReference>
<feature type="domain" description="Josephin" evidence="7">
    <location>
        <begin position="7"/>
        <end position="189"/>
    </location>
</feature>
<dbReference type="WBParaSite" id="maker-uti_cns_0003230-snap-gene-0.12-mRNA-1">
    <property type="protein sequence ID" value="maker-uti_cns_0003230-snap-gene-0.12-mRNA-1"/>
    <property type="gene ID" value="maker-uti_cns_0003230-snap-gene-0.12"/>
</dbReference>
<dbReference type="SMART" id="SM01246">
    <property type="entry name" value="Josephin"/>
    <property type="match status" value="1"/>
</dbReference>
<keyword evidence="8" id="KW-1185">Reference proteome</keyword>
<proteinExistence type="predicted"/>
<evidence type="ECO:0000256" key="1">
    <source>
        <dbReference type="ARBA" id="ARBA00000707"/>
    </source>
</evidence>
<dbReference type="PANTHER" id="PTHR13291:SF0">
    <property type="entry name" value="JOSEPHIN-LIKE PROTEIN"/>
    <property type="match status" value="1"/>
</dbReference>
<evidence type="ECO:0000256" key="6">
    <source>
        <dbReference type="PROSITE-ProRule" id="PRU00331"/>
    </source>
</evidence>
<sequence>MNSHAQQAAPYHERQRLLLCAVHAANNLLQRPEFTQSQFDQLCQSLSPQQTWLLNPHRNPLGLGNYDANVLDAALQSRGLRLVWFDRRKPVACLLPDRIEGFLINYQSAACSVLPIIRSRHWVALRRCGPNNEYHNLDSKMAEPSLIGSGQPADLLHYLQARLDADASLQILPVVLPEVADSGDWQLAQPASDE</sequence>
<dbReference type="GO" id="GO:0004843">
    <property type="term" value="F:cysteine-type deubiquitinase activity"/>
    <property type="evidence" value="ECO:0007669"/>
    <property type="project" value="UniProtKB-EC"/>
</dbReference>
<dbReference type="STRING" id="282301.A0A1I8GUJ3"/>
<accession>A0A1I8GUJ3</accession>
<feature type="active site" evidence="6">
    <location>
        <position position="138"/>
    </location>
</feature>
<keyword evidence="4" id="KW-0833">Ubl conjugation pathway</keyword>
<evidence type="ECO:0000313" key="9">
    <source>
        <dbReference type="WBParaSite" id="maker-uti_cns_0003230-snap-gene-0.12-mRNA-1"/>
    </source>
</evidence>
<dbReference type="EC" id="3.4.19.12" evidence="2"/>
<protein>
    <recommendedName>
        <fullName evidence="2">ubiquitinyl hydrolase 1</fullName>
        <ecNumber evidence="2">3.4.19.12</ecNumber>
    </recommendedName>
</protein>
<dbReference type="GO" id="GO:0016579">
    <property type="term" value="P:protein deubiquitination"/>
    <property type="evidence" value="ECO:0007669"/>
    <property type="project" value="InterPro"/>
</dbReference>
<keyword evidence="5 6" id="KW-0378">Hydrolase</keyword>
<dbReference type="WBParaSite" id="maker-uti_cns_0007172-snap-gene-0.5-mRNA-1">
    <property type="protein sequence ID" value="maker-uti_cns_0007172-snap-gene-0.5-mRNA-1"/>
    <property type="gene ID" value="maker-uti_cns_0007172-snap-gene-0.5"/>
</dbReference>
<dbReference type="InterPro" id="IPR040053">
    <property type="entry name" value="JOSD1/2"/>
</dbReference>
<keyword evidence="3" id="KW-0645">Protease</keyword>
<feature type="active site" evidence="6">
    <location>
        <position position="20"/>
    </location>
</feature>
<evidence type="ECO:0000256" key="3">
    <source>
        <dbReference type="ARBA" id="ARBA00022670"/>
    </source>
</evidence>
<reference evidence="9 10" key="1">
    <citation type="submission" date="2016-11" db="UniProtKB">
        <authorList>
            <consortium name="WormBaseParasite"/>
        </authorList>
    </citation>
    <scope>IDENTIFICATION</scope>
</reference>
<comment type="catalytic activity">
    <reaction evidence="1">
        <text>Thiol-dependent hydrolysis of ester, thioester, amide, peptide and isopeptide bonds formed by the C-terminal Gly of ubiquitin (a 76-residue protein attached to proteins as an intracellular targeting signal).</text>
        <dbReference type="EC" id="3.4.19.12"/>
    </reaction>
</comment>
<evidence type="ECO:0000313" key="10">
    <source>
        <dbReference type="WBParaSite" id="maker-uti_cns_0007172-snap-gene-0.5-mRNA-1"/>
    </source>
</evidence>
<dbReference type="GO" id="GO:0006508">
    <property type="term" value="P:proteolysis"/>
    <property type="evidence" value="ECO:0007669"/>
    <property type="project" value="UniProtKB-KW"/>
</dbReference>
<dbReference type="OrthoDB" id="422700at2759"/>
<evidence type="ECO:0000313" key="8">
    <source>
        <dbReference type="Proteomes" id="UP000095280"/>
    </source>
</evidence>
<organism evidence="8 9">
    <name type="scientific">Macrostomum lignano</name>
    <dbReference type="NCBI Taxonomy" id="282301"/>
    <lineage>
        <taxon>Eukaryota</taxon>
        <taxon>Metazoa</taxon>
        <taxon>Spiralia</taxon>
        <taxon>Lophotrochozoa</taxon>
        <taxon>Platyhelminthes</taxon>
        <taxon>Rhabditophora</taxon>
        <taxon>Macrostomorpha</taxon>
        <taxon>Macrostomida</taxon>
        <taxon>Macrostomidae</taxon>
        <taxon>Macrostomum</taxon>
    </lineage>
</organism>
<evidence type="ECO:0000256" key="2">
    <source>
        <dbReference type="ARBA" id="ARBA00012759"/>
    </source>
</evidence>
<dbReference type="Pfam" id="PF02099">
    <property type="entry name" value="Josephin"/>
    <property type="match status" value="1"/>
</dbReference>
<dbReference type="PROSITE" id="PS50957">
    <property type="entry name" value="JOSEPHIN"/>
    <property type="match status" value="1"/>
</dbReference>
<dbReference type="PANTHER" id="PTHR13291">
    <property type="entry name" value="JOSEPHIN 1, 2"/>
    <property type="match status" value="1"/>
</dbReference>